<evidence type="ECO:0000313" key="2">
    <source>
        <dbReference type="Proteomes" id="UP000198953"/>
    </source>
</evidence>
<dbReference type="OrthoDB" id="3481194at2"/>
<evidence type="ECO:0000313" key="1">
    <source>
        <dbReference type="EMBL" id="SEM64238.1"/>
    </source>
</evidence>
<organism evidence="1 2">
    <name type="scientific">Nonomuraea pusilla</name>
    <dbReference type="NCBI Taxonomy" id="46177"/>
    <lineage>
        <taxon>Bacteria</taxon>
        <taxon>Bacillati</taxon>
        <taxon>Actinomycetota</taxon>
        <taxon>Actinomycetes</taxon>
        <taxon>Streptosporangiales</taxon>
        <taxon>Streptosporangiaceae</taxon>
        <taxon>Nonomuraea</taxon>
    </lineage>
</organism>
<protein>
    <submittedName>
        <fullName evidence="1">Uncharacterized protein</fullName>
    </submittedName>
</protein>
<name>A0A1H8A318_9ACTN</name>
<reference evidence="1 2" key="1">
    <citation type="submission" date="2016-10" db="EMBL/GenBank/DDBJ databases">
        <authorList>
            <person name="de Groot N.N."/>
        </authorList>
    </citation>
    <scope>NUCLEOTIDE SEQUENCE [LARGE SCALE GENOMIC DNA]</scope>
    <source>
        <strain evidence="1 2">DSM 43357</strain>
    </source>
</reference>
<dbReference type="AlphaFoldDB" id="A0A1H8A318"/>
<dbReference type="STRING" id="46177.SAMN05660976_05718"/>
<gene>
    <name evidence="1" type="ORF">SAMN05660976_05718</name>
</gene>
<accession>A0A1H8A318</accession>
<sequence>MPDIESHQPIDYQLADRGLQEKGFIVTEAAAGDLEVVGTCPACLGTTASPWTYGLAGGKGVFKRQEKAKPRGPRTVYCECGYMHPNRPDTAWDLGCGAYWQVELPS</sequence>
<keyword evidence="2" id="KW-1185">Reference proteome</keyword>
<dbReference type="Proteomes" id="UP000198953">
    <property type="component" value="Unassembled WGS sequence"/>
</dbReference>
<proteinExistence type="predicted"/>
<dbReference type="EMBL" id="FOBF01000015">
    <property type="protein sequence ID" value="SEM64238.1"/>
    <property type="molecule type" value="Genomic_DNA"/>
</dbReference>
<dbReference type="RefSeq" id="WP_143078792.1">
    <property type="nucleotide sequence ID" value="NZ_BBZG01000002.1"/>
</dbReference>